<organism evidence="8 9">
    <name type="scientific">Hyalella azteca</name>
    <name type="common">Amphipod</name>
    <dbReference type="NCBI Taxonomy" id="294128"/>
    <lineage>
        <taxon>Eukaryota</taxon>
        <taxon>Metazoa</taxon>
        <taxon>Ecdysozoa</taxon>
        <taxon>Arthropoda</taxon>
        <taxon>Crustacea</taxon>
        <taxon>Multicrustacea</taxon>
        <taxon>Malacostraca</taxon>
        <taxon>Eumalacostraca</taxon>
        <taxon>Peracarida</taxon>
        <taxon>Amphipoda</taxon>
        <taxon>Senticaudata</taxon>
        <taxon>Talitrida</taxon>
        <taxon>Talitroidea</taxon>
        <taxon>Hyalellidae</taxon>
        <taxon>Hyalella</taxon>
    </lineage>
</organism>
<feature type="transmembrane region" description="Helical" evidence="5">
    <location>
        <begin position="156"/>
        <end position="174"/>
    </location>
</feature>
<feature type="domain" description="SLC12A transporter C-terminal" evidence="7">
    <location>
        <begin position="276"/>
        <end position="422"/>
    </location>
</feature>
<gene>
    <name evidence="9" type="primary">LOC108666310</name>
</gene>
<accession>A0A8B7N5U4</accession>
<dbReference type="GO" id="GO:0008511">
    <property type="term" value="F:sodium:potassium:chloride symporter activity"/>
    <property type="evidence" value="ECO:0007669"/>
    <property type="project" value="TreeGrafter"/>
</dbReference>
<dbReference type="PANTHER" id="PTHR11827:SF103">
    <property type="entry name" value="SODIUM CHLORIDE COTRANSPORTER 69, ISOFORM E"/>
    <property type="match status" value="1"/>
</dbReference>
<dbReference type="OrthoDB" id="2020542at2759"/>
<evidence type="ECO:0000259" key="7">
    <source>
        <dbReference type="Pfam" id="PF03522"/>
    </source>
</evidence>
<evidence type="ECO:0000256" key="3">
    <source>
        <dbReference type="ARBA" id="ARBA00022989"/>
    </source>
</evidence>
<dbReference type="InterPro" id="IPR004841">
    <property type="entry name" value="AA-permease/SLC12A_dom"/>
</dbReference>
<name>A0A8B7N5U4_HYAAZ</name>
<evidence type="ECO:0000313" key="8">
    <source>
        <dbReference type="Proteomes" id="UP000694843"/>
    </source>
</evidence>
<dbReference type="Pfam" id="PF00324">
    <property type="entry name" value="AA_permease"/>
    <property type="match status" value="1"/>
</dbReference>
<protein>
    <submittedName>
        <fullName evidence="9">Solute carrier family 12 member 2</fullName>
    </submittedName>
</protein>
<feature type="transmembrane region" description="Helical" evidence="5">
    <location>
        <begin position="12"/>
        <end position="30"/>
    </location>
</feature>
<keyword evidence="4 5" id="KW-0472">Membrane</keyword>
<dbReference type="Gene3D" id="1.20.1740.10">
    <property type="entry name" value="Amino acid/polyamine transporter I"/>
    <property type="match status" value="1"/>
</dbReference>
<feature type="transmembrane region" description="Helical" evidence="5">
    <location>
        <begin position="77"/>
        <end position="101"/>
    </location>
</feature>
<evidence type="ECO:0000259" key="6">
    <source>
        <dbReference type="Pfam" id="PF00324"/>
    </source>
</evidence>
<keyword evidence="8" id="KW-1185">Reference proteome</keyword>
<evidence type="ECO:0000256" key="1">
    <source>
        <dbReference type="ARBA" id="ARBA00004141"/>
    </source>
</evidence>
<dbReference type="InterPro" id="IPR004842">
    <property type="entry name" value="SLC12A_fam"/>
</dbReference>
<keyword evidence="2 5" id="KW-0812">Transmembrane</keyword>
<dbReference type="GO" id="GO:0016020">
    <property type="term" value="C:membrane"/>
    <property type="evidence" value="ECO:0007669"/>
    <property type="project" value="UniProtKB-SubCell"/>
</dbReference>
<feature type="non-terminal residue" evidence="9">
    <location>
        <position position="1"/>
    </location>
</feature>
<dbReference type="KEGG" id="hazt:108666310"/>
<dbReference type="OMA" id="QDYVRCR"/>
<dbReference type="GO" id="GO:0055078">
    <property type="term" value="P:sodium ion homeostasis"/>
    <property type="evidence" value="ECO:0007669"/>
    <property type="project" value="TreeGrafter"/>
</dbReference>
<dbReference type="GeneID" id="108666310"/>
<evidence type="ECO:0000256" key="5">
    <source>
        <dbReference type="SAM" id="Phobius"/>
    </source>
</evidence>
<feature type="transmembrane region" description="Helical" evidence="5">
    <location>
        <begin position="186"/>
        <end position="204"/>
    </location>
</feature>
<evidence type="ECO:0000256" key="4">
    <source>
        <dbReference type="ARBA" id="ARBA00023136"/>
    </source>
</evidence>
<comment type="subcellular location">
    <subcellularLocation>
        <location evidence="1">Membrane</location>
        <topology evidence="1">Multi-pass membrane protein</topology>
    </subcellularLocation>
</comment>
<dbReference type="Pfam" id="PF03522">
    <property type="entry name" value="SLC12"/>
    <property type="match status" value="2"/>
</dbReference>
<feature type="transmembrane region" description="Helical" evidence="5">
    <location>
        <begin position="127"/>
        <end position="144"/>
    </location>
</feature>
<evidence type="ECO:0000256" key="2">
    <source>
        <dbReference type="ARBA" id="ARBA00022692"/>
    </source>
</evidence>
<dbReference type="RefSeq" id="XP_018008644.1">
    <property type="nucleotide sequence ID" value="XM_018153155.1"/>
</dbReference>
<dbReference type="PANTHER" id="PTHR11827">
    <property type="entry name" value="SOLUTE CARRIER FAMILY 12, CATION COTRANSPORTERS"/>
    <property type="match status" value="1"/>
</dbReference>
<dbReference type="Proteomes" id="UP000694843">
    <property type="component" value="Unplaced"/>
</dbReference>
<reference evidence="9" key="1">
    <citation type="submission" date="2025-08" db="UniProtKB">
        <authorList>
            <consortium name="RefSeq"/>
        </authorList>
    </citation>
    <scope>IDENTIFICATION</scope>
    <source>
        <tissue evidence="9">Whole organism</tissue>
    </source>
</reference>
<feature type="transmembrane region" description="Helical" evidence="5">
    <location>
        <begin position="210"/>
        <end position="226"/>
    </location>
</feature>
<keyword evidence="3 5" id="KW-1133">Transmembrane helix</keyword>
<dbReference type="GO" id="GO:0055075">
    <property type="term" value="P:potassium ion homeostasis"/>
    <property type="evidence" value="ECO:0007669"/>
    <property type="project" value="TreeGrafter"/>
</dbReference>
<dbReference type="AlphaFoldDB" id="A0A8B7N5U4"/>
<feature type="domain" description="SLC12A transporter C-terminal" evidence="7">
    <location>
        <begin position="604"/>
        <end position="803"/>
    </location>
</feature>
<dbReference type="InterPro" id="IPR018491">
    <property type="entry name" value="SLC12_C"/>
</dbReference>
<proteinExistence type="predicted"/>
<feature type="transmembrane region" description="Helical" evidence="5">
    <location>
        <begin position="526"/>
        <end position="548"/>
    </location>
</feature>
<evidence type="ECO:0000313" key="9">
    <source>
        <dbReference type="RefSeq" id="XP_018008644.1"/>
    </source>
</evidence>
<dbReference type="GO" id="GO:0006884">
    <property type="term" value="P:cell volume homeostasis"/>
    <property type="evidence" value="ECO:0007669"/>
    <property type="project" value="TreeGrafter"/>
</dbReference>
<feature type="domain" description="Amino acid permease/ SLC12A" evidence="6">
    <location>
        <begin position="67"/>
        <end position="267"/>
    </location>
</feature>
<dbReference type="GO" id="GO:1990573">
    <property type="term" value="P:potassium ion import across plasma membrane"/>
    <property type="evidence" value="ECO:0007669"/>
    <property type="project" value="TreeGrafter"/>
</dbReference>
<dbReference type="GO" id="GO:0055064">
    <property type="term" value="P:chloride ion homeostasis"/>
    <property type="evidence" value="ECO:0007669"/>
    <property type="project" value="TreeGrafter"/>
</dbReference>
<sequence>VMELVSIWGPLIYAGCFAATLSSAIASLVGAPRVLQALAKDRLYPGIFVFSIGYGANNDPVNGYCLVMELVSIWGPLIYAGCFAATLSSAIASLVGAPRVLQALAKDRLYPGIFVFSIGYGANNDPVNGYCLVFVLSLACIMIGDLNAVSTLLSNFFLASYCLINFSCFHASLIKSPGWRPSFKYYNLWVSLFGGLLCLVVMFLIDYRTALVTFLVTIGLYLFVSYRKPDANWGSSTQSASYVSALKATLTLQTVDDHIKNYRPQVLVMTGRPSSRPPLLDFANLITKNLSMLVCGEVSKVSRPSVMRSAYANKCNDWLIEKKYKAFYNLVVANSLDEGAASLFQLAGLGKLKPNIVLLGFKSDWNVCSKDELSAYLNTLHAALTMQLSLGILRLAKGTDYSNVIAEDSSNSLDEVADQNAREASDASRKEFEALIEQFKTTASNADDGVSITAEELASQKDKINRHIRLRELLKENSRAANLIIMTLPMPRKGHVSASLYMAWLEYISRDMPPFLFIRGNQQSVLTFYMILSMIGAALTMQLSLGILRLAKGTDYSNVIAEDSSNSLDEVADQNAREDGISKGGSKKRKFSFSDAYTGPGGVKLPRDVLDGITTFKRKQDKGTIDVWWLYDDGGLTLLLPNILITRAKWSSCKLRIFALANRRDELDMEQRSMANLLHKFRIDYSDVIVIPDAMRKASDASRKEFEALIEKFKTSASNADDGVSITAEELASQKDKINRHIRLRELLKENSRAANLIIMTLPMPRKGHVSAALYMAWLEYISRDMPPFLFIRGNQQSVLTFYM</sequence>